<name>A0A401S7J3_CHIPU</name>
<evidence type="ECO:0000256" key="2">
    <source>
        <dbReference type="ARBA" id="ARBA00008326"/>
    </source>
</evidence>
<dbReference type="Proteomes" id="UP000287033">
    <property type="component" value="Unassembled WGS sequence"/>
</dbReference>
<evidence type="ECO:0000256" key="7">
    <source>
        <dbReference type="SAM" id="MobiDB-lite"/>
    </source>
</evidence>
<dbReference type="OrthoDB" id="8875908at2759"/>
<comment type="subcellular location">
    <subcellularLocation>
        <location evidence="1">Secreted</location>
    </subcellularLocation>
</comment>
<dbReference type="EMBL" id="BEZZ01000121">
    <property type="protein sequence ID" value="GCC26368.1"/>
    <property type="molecule type" value="Genomic_DNA"/>
</dbReference>
<sequence length="272" mass="29921">MQLGHAQWAAGWCSFAAGPLGEPYKGVVLKLMKQSSGASDSRDSQLTMWISKLTALLLLLLCITQCLLAESSEGQQKRRRKGKGQQPQAQRGEPQDGGKKSSQPPSRAAEGKKQRRARGSAHKQGRFLSQEQIECKWVLRGPEGSDINLRVQCKKDLSDYWCEFTGKPSACTKYSQDAKTYWKQVTRALKKQKALCSQPSAVLKSTLCRSTKAAHLKMTSSSLLTSAAPGEEQEKTLSSDPTANPDIDKIASEYCNDNWSSVCKFLFSAIQG</sequence>
<dbReference type="GO" id="GO:0007267">
    <property type="term" value="P:cell-cell signaling"/>
    <property type="evidence" value="ECO:0007669"/>
    <property type="project" value="TreeGrafter"/>
</dbReference>
<keyword evidence="9" id="KW-1185">Reference proteome</keyword>
<dbReference type="AlphaFoldDB" id="A0A401S7J3"/>
<evidence type="ECO:0008006" key="10">
    <source>
        <dbReference type="Google" id="ProtNLM"/>
    </source>
</evidence>
<dbReference type="PANTHER" id="PTHR15258:SF2">
    <property type="entry name" value="FIBROBLAST GROWTH FACTOR-BINDING PROTEIN 1"/>
    <property type="match status" value="1"/>
</dbReference>
<keyword evidence="3" id="KW-0964">Secreted</keyword>
<evidence type="ECO:0000256" key="6">
    <source>
        <dbReference type="ARBA" id="ARBA00023183"/>
    </source>
</evidence>
<gene>
    <name evidence="8" type="ORF">chiPu_0004784</name>
</gene>
<comment type="caution">
    <text evidence="8">The sequence shown here is derived from an EMBL/GenBank/DDBJ whole genome shotgun (WGS) entry which is preliminary data.</text>
</comment>
<dbReference type="PANTHER" id="PTHR15258">
    <property type="entry name" value="FGF BINDING PROTEIN-RELATED"/>
    <property type="match status" value="1"/>
</dbReference>
<proteinExistence type="inferred from homology"/>
<dbReference type="GO" id="GO:0005576">
    <property type="term" value="C:extracellular region"/>
    <property type="evidence" value="ECO:0007669"/>
    <property type="project" value="UniProtKB-SubCell"/>
</dbReference>
<evidence type="ECO:0000256" key="4">
    <source>
        <dbReference type="ARBA" id="ARBA00022729"/>
    </source>
</evidence>
<accession>A0A401S7J3</accession>
<evidence type="ECO:0000256" key="5">
    <source>
        <dbReference type="ARBA" id="ARBA00023157"/>
    </source>
</evidence>
<organism evidence="8 9">
    <name type="scientific">Chiloscyllium punctatum</name>
    <name type="common">Brownbanded bambooshark</name>
    <name type="synonym">Hemiscyllium punctatum</name>
    <dbReference type="NCBI Taxonomy" id="137246"/>
    <lineage>
        <taxon>Eukaryota</taxon>
        <taxon>Metazoa</taxon>
        <taxon>Chordata</taxon>
        <taxon>Craniata</taxon>
        <taxon>Vertebrata</taxon>
        <taxon>Chondrichthyes</taxon>
        <taxon>Elasmobranchii</taxon>
        <taxon>Galeomorphii</taxon>
        <taxon>Galeoidea</taxon>
        <taxon>Orectolobiformes</taxon>
        <taxon>Hemiscylliidae</taxon>
        <taxon>Chiloscyllium</taxon>
    </lineage>
</organism>
<keyword evidence="5" id="KW-1015">Disulfide bond</keyword>
<evidence type="ECO:0000313" key="9">
    <source>
        <dbReference type="Proteomes" id="UP000287033"/>
    </source>
</evidence>
<feature type="region of interest" description="Disordered" evidence="7">
    <location>
        <begin position="74"/>
        <end position="126"/>
    </location>
</feature>
<evidence type="ECO:0000256" key="1">
    <source>
        <dbReference type="ARBA" id="ARBA00004613"/>
    </source>
</evidence>
<evidence type="ECO:0000313" key="8">
    <source>
        <dbReference type="EMBL" id="GCC26368.1"/>
    </source>
</evidence>
<dbReference type="OMA" id="FVLGVNC"/>
<comment type="similarity">
    <text evidence="2">Belongs to the fibroblast growth factor-binding protein family.</text>
</comment>
<dbReference type="InterPro" id="IPR010510">
    <property type="entry name" value="FGF1-bd"/>
</dbReference>
<evidence type="ECO:0000256" key="3">
    <source>
        <dbReference type="ARBA" id="ARBA00022525"/>
    </source>
</evidence>
<feature type="region of interest" description="Disordered" evidence="7">
    <location>
        <begin position="224"/>
        <end position="244"/>
    </location>
</feature>
<dbReference type="Pfam" id="PF06473">
    <property type="entry name" value="FGF-BP1"/>
    <property type="match status" value="1"/>
</dbReference>
<reference evidence="8 9" key="1">
    <citation type="journal article" date="2018" name="Nat. Ecol. Evol.">
        <title>Shark genomes provide insights into elasmobranch evolution and the origin of vertebrates.</title>
        <authorList>
            <person name="Hara Y"/>
            <person name="Yamaguchi K"/>
            <person name="Onimaru K"/>
            <person name="Kadota M"/>
            <person name="Koyanagi M"/>
            <person name="Keeley SD"/>
            <person name="Tatsumi K"/>
            <person name="Tanaka K"/>
            <person name="Motone F"/>
            <person name="Kageyama Y"/>
            <person name="Nozu R"/>
            <person name="Adachi N"/>
            <person name="Nishimura O"/>
            <person name="Nakagawa R"/>
            <person name="Tanegashima C"/>
            <person name="Kiyatake I"/>
            <person name="Matsumoto R"/>
            <person name="Murakumo K"/>
            <person name="Nishida K"/>
            <person name="Terakita A"/>
            <person name="Kuratani S"/>
            <person name="Sato K"/>
            <person name="Hyodo S Kuraku.S."/>
        </authorList>
    </citation>
    <scope>NUCLEOTIDE SEQUENCE [LARGE SCALE GENOMIC DNA]</scope>
</reference>
<protein>
    <recommendedName>
        <fullName evidence="10">Fibroblast growth factor-binding protein 1</fullName>
    </recommendedName>
</protein>
<keyword evidence="6" id="KW-0340">Growth factor binding</keyword>
<feature type="compositionally biased region" description="Basic residues" evidence="7">
    <location>
        <begin position="113"/>
        <end position="125"/>
    </location>
</feature>
<dbReference type="GO" id="GO:0019838">
    <property type="term" value="F:growth factor binding"/>
    <property type="evidence" value="ECO:0007669"/>
    <property type="project" value="UniProtKB-KW"/>
</dbReference>
<keyword evidence="4" id="KW-0732">Signal</keyword>